<evidence type="ECO:0000256" key="1">
    <source>
        <dbReference type="SAM" id="Phobius"/>
    </source>
</evidence>
<proteinExistence type="predicted"/>
<evidence type="ECO:0000313" key="2">
    <source>
        <dbReference type="EMBL" id="GGP08101.1"/>
    </source>
</evidence>
<accession>A0ABQ2NRA7</accession>
<feature type="transmembrane region" description="Helical" evidence="1">
    <location>
        <begin position="7"/>
        <end position="25"/>
    </location>
</feature>
<dbReference type="Gene3D" id="3.40.710.10">
    <property type="entry name" value="DD-peptidase/beta-lactamase superfamily"/>
    <property type="match status" value="1"/>
</dbReference>
<keyword evidence="3" id="KW-1185">Reference proteome</keyword>
<name>A0ABQ2NRA7_9BACI</name>
<feature type="transmembrane region" description="Helical" evidence="1">
    <location>
        <begin position="47"/>
        <end position="69"/>
    </location>
</feature>
<keyword evidence="1" id="KW-0812">Transmembrane</keyword>
<organism evidence="2 3">
    <name type="scientific">Oceanobacillus neutriphilus</name>
    <dbReference type="NCBI Taxonomy" id="531815"/>
    <lineage>
        <taxon>Bacteria</taxon>
        <taxon>Bacillati</taxon>
        <taxon>Bacillota</taxon>
        <taxon>Bacilli</taxon>
        <taxon>Bacillales</taxon>
        <taxon>Bacillaceae</taxon>
        <taxon>Oceanobacillus</taxon>
    </lineage>
</organism>
<dbReference type="SUPFAM" id="SSF56601">
    <property type="entry name" value="beta-lactamase/transpeptidase-like"/>
    <property type="match status" value="1"/>
</dbReference>
<dbReference type="RefSeq" id="WP_188733111.1">
    <property type="nucleotide sequence ID" value="NZ_BMLW01000002.1"/>
</dbReference>
<protein>
    <submittedName>
        <fullName evidence="2">Uncharacterized protein</fullName>
    </submittedName>
</protein>
<reference evidence="3" key="1">
    <citation type="journal article" date="2019" name="Int. J. Syst. Evol. Microbiol.">
        <title>The Global Catalogue of Microorganisms (GCM) 10K type strain sequencing project: providing services to taxonomists for standard genome sequencing and annotation.</title>
        <authorList>
            <consortium name="The Broad Institute Genomics Platform"/>
            <consortium name="The Broad Institute Genome Sequencing Center for Infectious Disease"/>
            <person name="Wu L."/>
            <person name="Ma J."/>
        </authorList>
    </citation>
    <scope>NUCLEOTIDE SEQUENCE [LARGE SCALE GENOMIC DNA]</scope>
    <source>
        <strain evidence="3">CGMCC 1.7693</strain>
    </source>
</reference>
<gene>
    <name evidence="2" type="ORF">GCM10011346_06800</name>
</gene>
<sequence>MNYKSRFNVYSTRVTYIGLAIAIAIKDGLLNLDDKLSTYLEEYKKRLFSFIISGLRFYSIELCVVLNTFKAYNYSINNKFAAYNSWKESAESE</sequence>
<dbReference type="InterPro" id="IPR012338">
    <property type="entry name" value="Beta-lactam/transpept-like"/>
</dbReference>
<evidence type="ECO:0000313" key="3">
    <source>
        <dbReference type="Proteomes" id="UP000641206"/>
    </source>
</evidence>
<dbReference type="EMBL" id="BMLW01000002">
    <property type="protein sequence ID" value="GGP08101.1"/>
    <property type="molecule type" value="Genomic_DNA"/>
</dbReference>
<comment type="caution">
    <text evidence="2">The sequence shown here is derived from an EMBL/GenBank/DDBJ whole genome shotgun (WGS) entry which is preliminary data.</text>
</comment>
<keyword evidence="1" id="KW-1133">Transmembrane helix</keyword>
<keyword evidence="1" id="KW-0472">Membrane</keyword>
<dbReference type="Proteomes" id="UP000641206">
    <property type="component" value="Unassembled WGS sequence"/>
</dbReference>